<protein>
    <recommendedName>
        <fullName evidence="3">Rx N-terminal domain-containing protein</fullName>
    </recommendedName>
</protein>
<proteinExistence type="predicted"/>
<organism evidence="1 2">
    <name type="scientific">Lolium multiflorum</name>
    <name type="common">Italian ryegrass</name>
    <name type="synonym">Lolium perenne subsp. multiflorum</name>
    <dbReference type="NCBI Taxonomy" id="4521"/>
    <lineage>
        <taxon>Eukaryota</taxon>
        <taxon>Viridiplantae</taxon>
        <taxon>Streptophyta</taxon>
        <taxon>Embryophyta</taxon>
        <taxon>Tracheophyta</taxon>
        <taxon>Spermatophyta</taxon>
        <taxon>Magnoliopsida</taxon>
        <taxon>Liliopsida</taxon>
        <taxon>Poales</taxon>
        <taxon>Poaceae</taxon>
        <taxon>BOP clade</taxon>
        <taxon>Pooideae</taxon>
        <taxon>Poodae</taxon>
        <taxon>Poeae</taxon>
        <taxon>Poeae Chloroplast Group 2 (Poeae type)</taxon>
        <taxon>Loliodinae</taxon>
        <taxon>Loliinae</taxon>
        <taxon>Lolium</taxon>
    </lineage>
</organism>
<gene>
    <name evidence="1" type="ORF">QYE76_036968</name>
</gene>
<sequence length="108" mass="11544">MDAVRTQAVPASGALQAWSARAGVSGDVGMLSAAIEGARRVLGAAAAAGELRNKPLEGFLKEVRREVFRADTLLDELDYYRLRQEQEAEAAVAGEQVVPASVPLFIYI</sequence>
<reference evidence="1" key="1">
    <citation type="submission" date="2023-07" db="EMBL/GenBank/DDBJ databases">
        <title>A chromosome-level genome assembly of Lolium multiflorum.</title>
        <authorList>
            <person name="Chen Y."/>
            <person name="Copetti D."/>
            <person name="Kolliker R."/>
            <person name="Studer B."/>
        </authorList>
    </citation>
    <scope>NUCLEOTIDE SEQUENCE</scope>
    <source>
        <strain evidence="1">02402/16</strain>
        <tissue evidence="1">Leaf</tissue>
    </source>
</reference>
<keyword evidence="2" id="KW-1185">Reference proteome</keyword>
<comment type="caution">
    <text evidence="1">The sequence shown here is derived from an EMBL/GenBank/DDBJ whole genome shotgun (WGS) entry which is preliminary data.</text>
</comment>
<dbReference type="EMBL" id="JAUUTY010000007">
    <property type="protein sequence ID" value="KAK1613295.1"/>
    <property type="molecule type" value="Genomic_DNA"/>
</dbReference>
<accession>A0AAD8VQG3</accession>
<name>A0AAD8VQG3_LOLMU</name>
<dbReference type="AlphaFoldDB" id="A0AAD8VQG3"/>
<evidence type="ECO:0008006" key="3">
    <source>
        <dbReference type="Google" id="ProtNLM"/>
    </source>
</evidence>
<evidence type="ECO:0000313" key="2">
    <source>
        <dbReference type="Proteomes" id="UP001231189"/>
    </source>
</evidence>
<dbReference type="Proteomes" id="UP001231189">
    <property type="component" value="Unassembled WGS sequence"/>
</dbReference>
<evidence type="ECO:0000313" key="1">
    <source>
        <dbReference type="EMBL" id="KAK1613295.1"/>
    </source>
</evidence>